<proteinExistence type="predicted"/>
<accession>A0AAV4A3F6</accession>
<sequence length="83" mass="9060">MGSTLFPFSWDKNFVKRVPEEICEAKVAVGGTVACESVLRSARTLLLRVRAPPSAPRPDEGPKSLRSPCCGLAMYKTPKPTVR</sequence>
<dbReference type="EMBL" id="BLXT01003274">
    <property type="protein sequence ID" value="GFO01392.1"/>
    <property type="molecule type" value="Genomic_DNA"/>
</dbReference>
<organism evidence="1 2">
    <name type="scientific">Plakobranchus ocellatus</name>
    <dbReference type="NCBI Taxonomy" id="259542"/>
    <lineage>
        <taxon>Eukaryota</taxon>
        <taxon>Metazoa</taxon>
        <taxon>Spiralia</taxon>
        <taxon>Lophotrochozoa</taxon>
        <taxon>Mollusca</taxon>
        <taxon>Gastropoda</taxon>
        <taxon>Heterobranchia</taxon>
        <taxon>Euthyneura</taxon>
        <taxon>Panpulmonata</taxon>
        <taxon>Sacoglossa</taxon>
        <taxon>Placobranchoidea</taxon>
        <taxon>Plakobranchidae</taxon>
        <taxon>Plakobranchus</taxon>
    </lineage>
</organism>
<protein>
    <submittedName>
        <fullName evidence="1">Uncharacterized protein</fullName>
    </submittedName>
</protein>
<evidence type="ECO:0000313" key="1">
    <source>
        <dbReference type="EMBL" id="GFO01392.1"/>
    </source>
</evidence>
<reference evidence="1 2" key="1">
    <citation type="journal article" date="2021" name="Elife">
        <title>Chloroplast acquisition without the gene transfer in kleptoplastic sea slugs, Plakobranchus ocellatus.</title>
        <authorList>
            <person name="Maeda T."/>
            <person name="Takahashi S."/>
            <person name="Yoshida T."/>
            <person name="Shimamura S."/>
            <person name="Takaki Y."/>
            <person name="Nagai Y."/>
            <person name="Toyoda A."/>
            <person name="Suzuki Y."/>
            <person name="Arimoto A."/>
            <person name="Ishii H."/>
            <person name="Satoh N."/>
            <person name="Nishiyama T."/>
            <person name="Hasebe M."/>
            <person name="Maruyama T."/>
            <person name="Minagawa J."/>
            <person name="Obokata J."/>
            <person name="Shigenobu S."/>
        </authorList>
    </citation>
    <scope>NUCLEOTIDE SEQUENCE [LARGE SCALE GENOMIC DNA]</scope>
</reference>
<gene>
    <name evidence="1" type="ORF">PoB_002789700</name>
</gene>
<dbReference type="AlphaFoldDB" id="A0AAV4A3F6"/>
<comment type="caution">
    <text evidence="1">The sequence shown here is derived from an EMBL/GenBank/DDBJ whole genome shotgun (WGS) entry which is preliminary data.</text>
</comment>
<name>A0AAV4A3F6_9GAST</name>
<keyword evidence="2" id="KW-1185">Reference proteome</keyword>
<evidence type="ECO:0000313" key="2">
    <source>
        <dbReference type="Proteomes" id="UP000735302"/>
    </source>
</evidence>
<dbReference type="Proteomes" id="UP000735302">
    <property type="component" value="Unassembled WGS sequence"/>
</dbReference>